<name>A0A4D6KT00_VIGUN</name>
<dbReference type="Proteomes" id="UP000501690">
    <property type="component" value="Linkage Group LG1"/>
</dbReference>
<organism evidence="1 2">
    <name type="scientific">Vigna unguiculata</name>
    <name type="common">Cowpea</name>
    <dbReference type="NCBI Taxonomy" id="3917"/>
    <lineage>
        <taxon>Eukaryota</taxon>
        <taxon>Viridiplantae</taxon>
        <taxon>Streptophyta</taxon>
        <taxon>Embryophyta</taxon>
        <taxon>Tracheophyta</taxon>
        <taxon>Spermatophyta</taxon>
        <taxon>Magnoliopsida</taxon>
        <taxon>eudicotyledons</taxon>
        <taxon>Gunneridae</taxon>
        <taxon>Pentapetalae</taxon>
        <taxon>rosids</taxon>
        <taxon>fabids</taxon>
        <taxon>Fabales</taxon>
        <taxon>Fabaceae</taxon>
        <taxon>Papilionoideae</taxon>
        <taxon>50 kb inversion clade</taxon>
        <taxon>NPAAA clade</taxon>
        <taxon>indigoferoid/millettioid clade</taxon>
        <taxon>Phaseoleae</taxon>
        <taxon>Vigna</taxon>
    </lineage>
</organism>
<protein>
    <submittedName>
        <fullName evidence="1">Uncharacterized protein</fullName>
    </submittedName>
</protein>
<dbReference type="EMBL" id="CP039345">
    <property type="protein sequence ID" value="QCD78897.1"/>
    <property type="molecule type" value="Genomic_DNA"/>
</dbReference>
<keyword evidence="2" id="KW-1185">Reference proteome</keyword>
<reference evidence="1 2" key="1">
    <citation type="submission" date="2019-04" db="EMBL/GenBank/DDBJ databases">
        <title>An improved genome assembly and genetic linkage map for asparagus bean, Vigna unguiculata ssp. sesquipedialis.</title>
        <authorList>
            <person name="Xia Q."/>
            <person name="Zhang R."/>
            <person name="Dong Y."/>
        </authorList>
    </citation>
    <scope>NUCLEOTIDE SEQUENCE [LARGE SCALE GENOMIC DNA]</scope>
    <source>
        <tissue evidence="1">Leaf</tissue>
    </source>
</reference>
<evidence type="ECO:0000313" key="2">
    <source>
        <dbReference type="Proteomes" id="UP000501690"/>
    </source>
</evidence>
<sequence>MILRGSFSGTPIEVIFWRFHDGVSSSSGIQRESVLEDMSLFRLIQWKSSGLVDV</sequence>
<accession>A0A4D6KT00</accession>
<gene>
    <name evidence="1" type="ORF">DEO72_LG1g2533</name>
</gene>
<evidence type="ECO:0000313" key="1">
    <source>
        <dbReference type="EMBL" id="QCD78897.1"/>
    </source>
</evidence>
<dbReference type="AlphaFoldDB" id="A0A4D6KT00"/>
<proteinExistence type="predicted"/>